<dbReference type="EMBL" id="OY731402">
    <property type="protein sequence ID" value="CAJ1958913.1"/>
    <property type="molecule type" value="Genomic_DNA"/>
</dbReference>
<dbReference type="AlphaFoldDB" id="A0AA86SYF2"/>
<protein>
    <recommendedName>
        <fullName evidence="2">RING-type E3 ubiquitin transferase</fullName>
        <ecNumber evidence="2">2.3.2.27</ecNumber>
    </recommendedName>
</protein>
<evidence type="ECO:0000256" key="7">
    <source>
        <dbReference type="SAM" id="MobiDB-lite"/>
    </source>
</evidence>
<dbReference type="GO" id="GO:0008270">
    <property type="term" value="F:zinc ion binding"/>
    <property type="evidence" value="ECO:0007669"/>
    <property type="project" value="UniProtKB-KW"/>
</dbReference>
<dbReference type="Gramene" id="rna-AYBTSS11_LOCUS17988">
    <property type="protein sequence ID" value="CAJ1958913.1"/>
    <property type="gene ID" value="gene-AYBTSS11_LOCUS17988"/>
</dbReference>
<name>A0AA86SYF2_9FABA</name>
<evidence type="ECO:0000259" key="8">
    <source>
        <dbReference type="PROSITE" id="PS50089"/>
    </source>
</evidence>
<accession>A0AA86SYF2</accession>
<keyword evidence="10" id="KW-1185">Reference proteome</keyword>
<feature type="domain" description="RING-type" evidence="8">
    <location>
        <begin position="171"/>
        <end position="209"/>
    </location>
</feature>
<dbReference type="Gene3D" id="3.30.40.10">
    <property type="entry name" value="Zinc/RING finger domain, C3HC4 (zinc finger)"/>
    <property type="match status" value="1"/>
</dbReference>
<dbReference type="SMART" id="SM00184">
    <property type="entry name" value="RING"/>
    <property type="match status" value="1"/>
</dbReference>
<dbReference type="PROSITE" id="PS50089">
    <property type="entry name" value="ZF_RING_2"/>
    <property type="match status" value="1"/>
</dbReference>
<evidence type="ECO:0000256" key="4">
    <source>
        <dbReference type="ARBA" id="ARBA00022771"/>
    </source>
</evidence>
<keyword evidence="4 6" id="KW-0863">Zinc-finger</keyword>
<dbReference type="Pfam" id="PF13639">
    <property type="entry name" value="zf-RING_2"/>
    <property type="match status" value="1"/>
</dbReference>
<keyword evidence="3" id="KW-0479">Metal-binding</keyword>
<dbReference type="PANTHER" id="PTHR15710">
    <property type="entry name" value="E3 UBIQUITIN-PROTEIN LIGASE PRAJA"/>
    <property type="match status" value="1"/>
</dbReference>
<dbReference type="Proteomes" id="UP001189624">
    <property type="component" value="Chromosome 5"/>
</dbReference>
<proteinExistence type="predicted"/>
<evidence type="ECO:0000313" key="9">
    <source>
        <dbReference type="EMBL" id="CAJ1958913.1"/>
    </source>
</evidence>
<dbReference type="EC" id="2.3.2.27" evidence="2"/>
<comment type="catalytic activity">
    <reaction evidence="1">
        <text>S-ubiquitinyl-[E2 ubiquitin-conjugating enzyme]-L-cysteine + [acceptor protein]-L-lysine = [E2 ubiquitin-conjugating enzyme]-L-cysteine + N(6)-ubiquitinyl-[acceptor protein]-L-lysine.</text>
        <dbReference type="EC" id="2.3.2.27"/>
    </reaction>
</comment>
<dbReference type="GO" id="GO:0061630">
    <property type="term" value="F:ubiquitin protein ligase activity"/>
    <property type="evidence" value="ECO:0007669"/>
    <property type="project" value="UniProtKB-EC"/>
</dbReference>
<gene>
    <name evidence="9" type="ORF">AYBTSS11_LOCUS17988</name>
</gene>
<dbReference type="InterPro" id="IPR001841">
    <property type="entry name" value="Znf_RING"/>
</dbReference>
<evidence type="ECO:0000256" key="3">
    <source>
        <dbReference type="ARBA" id="ARBA00022723"/>
    </source>
</evidence>
<organism evidence="9 10">
    <name type="scientific">Sphenostylis stenocarpa</name>
    <dbReference type="NCBI Taxonomy" id="92480"/>
    <lineage>
        <taxon>Eukaryota</taxon>
        <taxon>Viridiplantae</taxon>
        <taxon>Streptophyta</taxon>
        <taxon>Embryophyta</taxon>
        <taxon>Tracheophyta</taxon>
        <taxon>Spermatophyta</taxon>
        <taxon>Magnoliopsida</taxon>
        <taxon>eudicotyledons</taxon>
        <taxon>Gunneridae</taxon>
        <taxon>Pentapetalae</taxon>
        <taxon>rosids</taxon>
        <taxon>fabids</taxon>
        <taxon>Fabales</taxon>
        <taxon>Fabaceae</taxon>
        <taxon>Papilionoideae</taxon>
        <taxon>50 kb inversion clade</taxon>
        <taxon>NPAAA clade</taxon>
        <taxon>indigoferoid/millettioid clade</taxon>
        <taxon>Phaseoleae</taxon>
        <taxon>Sphenostylis</taxon>
    </lineage>
</organism>
<evidence type="ECO:0000256" key="1">
    <source>
        <dbReference type="ARBA" id="ARBA00000900"/>
    </source>
</evidence>
<evidence type="ECO:0000256" key="5">
    <source>
        <dbReference type="ARBA" id="ARBA00022833"/>
    </source>
</evidence>
<dbReference type="InterPro" id="IPR013083">
    <property type="entry name" value="Znf_RING/FYVE/PHD"/>
</dbReference>
<sequence length="218" mass="25036">MEEYHCYAYPQITVSNVIPEIPPNSDGEQEFNVKFERSNGCCKVLRYNFQKVPKEEIMDKTSILSWLTFMDVPSAAQSLVLEDVMQCAREMLDDPANTRKQVLHMCVDLTIIRENEDETNDSNDDTTTTEEDEDENDDINEENDEDYGLVPAAKTVIEGLKIVKENEKKRCAICFEDFVVGVRMACMHMFHKNCISEWLKIGHSCPLCRFQVPTTSSD</sequence>
<evidence type="ECO:0000256" key="6">
    <source>
        <dbReference type="PROSITE-ProRule" id="PRU00175"/>
    </source>
</evidence>
<dbReference type="SUPFAM" id="SSF57850">
    <property type="entry name" value="RING/U-box"/>
    <property type="match status" value="1"/>
</dbReference>
<evidence type="ECO:0000256" key="2">
    <source>
        <dbReference type="ARBA" id="ARBA00012483"/>
    </source>
</evidence>
<keyword evidence="5" id="KW-0862">Zinc</keyword>
<feature type="region of interest" description="Disordered" evidence="7">
    <location>
        <begin position="116"/>
        <end position="145"/>
    </location>
</feature>
<evidence type="ECO:0000313" key="10">
    <source>
        <dbReference type="Proteomes" id="UP001189624"/>
    </source>
</evidence>
<reference evidence="9" key="1">
    <citation type="submission" date="2023-10" db="EMBL/GenBank/DDBJ databases">
        <authorList>
            <person name="Domelevo Entfellner J.-B."/>
        </authorList>
    </citation>
    <scope>NUCLEOTIDE SEQUENCE</scope>
</reference>